<comment type="caution">
    <text evidence="3">The sequence shown here is derived from an EMBL/GenBank/DDBJ whole genome shotgun (WGS) entry which is preliminary data.</text>
</comment>
<dbReference type="Pfam" id="PF00132">
    <property type="entry name" value="Hexapep"/>
    <property type="match status" value="1"/>
</dbReference>
<evidence type="ECO:0000256" key="2">
    <source>
        <dbReference type="ARBA" id="ARBA00022737"/>
    </source>
</evidence>
<organism evidence="3 4">
    <name type="scientific">Stackebrandtia endophytica</name>
    <dbReference type="NCBI Taxonomy" id="1496996"/>
    <lineage>
        <taxon>Bacteria</taxon>
        <taxon>Bacillati</taxon>
        <taxon>Actinomycetota</taxon>
        <taxon>Actinomycetes</taxon>
        <taxon>Glycomycetales</taxon>
        <taxon>Glycomycetaceae</taxon>
        <taxon>Stackebrandtia</taxon>
    </lineage>
</organism>
<evidence type="ECO:0000313" key="4">
    <source>
        <dbReference type="Proteomes" id="UP000317043"/>
    </source>
</evidence>
<protein>
    <submittedName>
        <fullName evidence="3">Acetyltransferase-like isoleucine patch superfamily enzyme</fullName>
    </submittedName>
</protein>
<evidence type="ECO:0000313" key="3">
    <source>
        <dbReference type="EMBL" id="TQL75208.1"/>
    </source>
</evidence>
<dbReference type="Gene3D" id="2.160.10.10">
    <property type="entry name" value="Hexapeptide repeat proteins"/>
    <property type="match status" value="1"/>
</dbReference>
<dbReference type="PROSITE" id="PS00101">
    <property type="entry name" value="HEXAPEP_TRANSFERASES"/>
    <property type="match status" value="1"/>
</dbReference>
<evidence type="ECO:0000256" key="1">
    <source>
        <dbReference type="ARBA" id="ARBA00022679"/>
    </source>
</evidence>
<dbReference type="Proteomes" id="UP000317043">
    <property type="component" value="Unassembled WGS sequence"/>
</dbReference>
<dbReference type="InterPro" id="IPR051159">
    <property type="entry name" value="Hexapeptide_acetyltransf"/>
</dbReference>
<dbReference type="InterPro" id="IPR018357">
    <property type="entry name" value="Hexapep_transf_CS"/>
</dbReference>
<proteinExistence type="predicted"/>
<dbReference type="CDD" id="cd04647">
    <property type="entry name" value="LbH_MAT_like"/>
    <property type="match status" value="1"/>
</dbReference>
<name>A0A543ARJ7_9ACTN</name>
<dbReference type="RefSeq" id="WP_142034904.1">
    <property type="nucleotide sequence ID" value="NZ_JBHTGS010000001.1"/>
</dbReference>
<dbReference type="InParanoid" id="A0A543ARJ7"/>
<dbReference type="PANTHER" id="PTHR23416">
    <property type="entry name" value="SIALIC ACID SYNTHASE-RELATED"/>
    <property type="match status" value="1"/>
</dbReference>
<dbReference type="InterPro" id="IPR001451">
    <property type="entry name" value="Hexapep"/>
</dbReference>
<dbReference type="EMBL" id="VFOW01000001">
    <property type="protein sequence ID" value="TQL75208.1"/>
    <property type="molecule type" value="Genomic_DNA"/>
</dbReference>
<dbReference type="GO" id="GO:0016740">
    <property type="term" value="F:transferase activity"/>
    <property type="evidence" value="ECO:0007669"/>
    <property type="project" value="UniProtKB-KW"/>
</dbReference>
<dbReference type="OrthoDB" id="2643438at2"/>
<dbReference type="AlphaFoldDB" id="A0A543ARJ7"/>
<dbReference type="InterPro" id="IPR011004">
    <property type="entry name" value="Trimer_LpxA-like_sf"/>
</dbReference>
<accession>A0A543ARJ7</accession>
<keyword evidence="1 3" id="KW-0808">Transferase</keyword>
<reference evidence="3 4" key="1">
    <citation type="submission" date="2019-06" db="EMBL/GenBank/DDBJ databases">
        <title>Sequencing the genomes of 1000 actinobacteria strains.</title>
        <authorList>
            <person name="Klenk H.-P."/>
        </authorList>
    </citation>
    <scope>NUCLEOTIDE SEQUENCE [LARGE SCALE GENOMIC DNA]</scope>
    <source>
        <strain evidence="3 4">DSM 45928</strain>
    </source>
</reference>
<gene>
    <name evidence="3" type="ORF">FB566_0705</name>
</gene>
<keyword evidence="4" id="KW-1185">Reference proteome</keyword>
<sequence length="183" mass="19623">MWRLRPRFWLNYLRYLWLRLRHPQVRCGGMVYLGRAVEIIARPGYGRLTVGAGTHIGSGSAVRAHEGNLHIGSGVVLGSRVTVNSYLDVSIGDATLIADDVYLIDFDHAINRTDLPIKDQGITKAPVRVGSNCWLATKVVVLKGVTIGDGAVVGAGAVVTRDVPPNAIVAGVPARVIGHRPSS</sequence>
<keyword evidence="2" id="KW-0677">Repeat</keyword>
<dbReference type="SUPFAM" id="SSF51161">
    <property type="entry name" value="Trimeric LpxA-like enzymes"/>
    <property type="match status" value="1"/>
</dbReference>